<accession>A0AAD9TYQ8</accession>
<dbReference type="EMBL" id="JANJYI010000006">
    <property type="protein sequence ID" value="KAK2644149.1"/>
    <property type="molecule type" value="Genomic_DNA"/>
</dbReference>
<keyword evidence="11" id="KW-0805">Transcription regulation</keyword>
<keyword evidence="4" id="KW-0547">Nucleotide-binding</keyword>
<dbReference type="GO" id="GO:0080188">
    <property type="term" value="P:gene silencing by siRNA-directed DNA methylation"/>
    <property type="evidence" value="ECO:0007669"/>
    <property type="project" value="UniProtKB-ARBA"/>
</dbReference>
<dbReference type="InterPro" id="IPR027417">
    <property type="entry name" value="P-loop_NTPase"/>
</dbReference>
<evidence type="ECO:0000256" key="6">
    <source>
        <dbReference type="ARBA" id="ARBA00022801"/>
    </source>
</evidence>
<evidence type="ECO:0000256" key="5">
    <source>
        <dbReference type="ARBA" id="ARBA00022771"/>
    </source>
</evidence>
<comment type="subcellular location">
    <subcellularLocation>
        <location evidence="1">Nucleus</location>
    </subcellularLocation>
</comment>
<dbReference type="FunFam" id="3.40.50.10810:FF:000071">
    <property type="entry name" value="SNF2 domain-containing protein / helicase domain-containing protein / zinc finger protein-like protein"/>
    <property type="match status" value="1"/>
</dbReference>
<gene>
    <name evidence="21" type="ORF">Ddye_019344</name>
</gene>
<keyword evidence="6" id="KW-0378">Hydrolase</keyword>
<dbReference type="SMART" id="SM00487">
    <property type="entry name" value="DEXDc"/>
    <property type="match status" value="1"/>
</dbReference>
<feature type="domain" description="Helicase ATP-binding" evidence="19">
    <location>
        <begin position="701"/>
        <end position="977"/>
    </location>
</feature>
<dbReference type="GO" id="GO:0008270">
    <property type="term" value="F:zinc ion binding"/>
    <property type="evidence" value="ECO:0007669"/>
    <property type="project" value="UniProtKB-KW"/>
</dbReference>
<comment type="caution">
    <text evidence="21">The sequence shown here is derived from an EMBL/GenBank/DDBJ whole genome shotgun (WGS) entry which is preliminary data.</text>
</comment>
<evidence type="ECO:0000256" key="2">
    <source>
        <dbReference type="ARBA" id="ARBA00008438"/>
    </source>
</evidence>
<dbReference type="PROSITE" id="PS50089">
    <property type="entry name" value="ZF_RING_2"/>
    <property type="match status" value="1"/>
</dbReference>
<dbReference type="SMART" id="SM00490">
    <property type="entry name" value="HELICc"/>
    <property type="match status" value="1"/>
</dbReference>
<comment type="similarity">
    <text evidence="2">Belongs to the SNF2/RAD54 helicase family. RAD16 subfamily.</text>
</comment>
<dbReference type="Pfam" id="PF00271">
    <property type="entry name" value="Helicase_C"/>
    <property type="match status" value="1"/>
</dbReference>
<evidence type="ECO:0000256" key="14">
    <source>
        <dbReference type="ARBA" id="ARBA00023163"/>
    </source>
</evidence>
<evidence type="ECO:0000256" key="7">
    <source>
        <dbReference type="ARBA" id="ARBA00022806"/>
    </source>
</evidence>
<dbReference type="CDD" id="cd18008">
    <property type="entry name" value="DEXDc_SHPRH-like"/>
    <property type="match status" value="1"/>
</dbReference>
<dbReference type="Pfam" id="PF00097">
    <property type="entry name" value="zf-C3HC4"/>
    <property type="match status" value="1"/>
</dbReference>
<dbReference type="GO" id="GO:0008094">
    <property type="term" value="F:ATP-dependent activity, acting on DNA"/>
    <property type="evidence" value="ECO:0007669"/>
    <property type="project" value="TreeGrafter"/>
</dbReference>
<feature type="compositionally biased region" description="Acidic residues" evidence="17">
    <location>
        <begin position="750"/>
        <end position="766"/>
    </location>
</feature>
<feature type="domain" description="Helicase C-terminal" evidence="20">
    <location>
        <begin position="1324"/>
        <end position="1483"/>
    </location>
</feature>
<organism evidence="21 22">
    <name type="scientific">Dipteronia dyeriana</name>
    <dbReference type="NCBI Taxonomy" id="168575"/>
    <lineage>
        <taxon>Eukaryota</taxon>
        <taxon>Viridiplantae</taxon>
        <taxon>Streptophyta</taxon>
        <taxon>Embryophyta</taxon>
        <taxon>Tracheophyta</taxon>
        <taxon>Spermatophyta</taxon>
        <taxon>Magnoliopsida</taxon>
        <taxon>eudicotyledons</taxon>
        <taxon>Gunneridae</taxon>
        <taxon>Pentapetalae</taxon>
        <taxon>rosids</taxon>
        <taxon>malvids</taxon>
        <taxon>Sapindales</taxon>
        <taxon>Sapindaceae</taxon>
        <taxon>Hippocastanoideae</taxon>
        <taxon>Acereae</taxon>
        <taxon>Dipteronia</taxon>
    </lineage>
</organism>
<feature type="domain" description="RING-type" evidence="18">
    <location>
        <begin position="1175"/>
        <end position="1214"/>
    </location>
</feature>
<evidence type="ECO:0000259" key="20">
    <source>
        <dbReference type="PROSITE" id="PS51194"/>
    </source>
</evidence>
<dbReference type="GO" id="GO:0006281">
    <property type="term" value="P:DNA repair"/>
    <property type="evidence" value="ECO:0007669"/>
    <property type="project" value="TreeGrafter"/>
</dbReference>
<dbReference type="GO" id="GO:0016787">
    <property type="term" value="F:hydrolase activity"/>
    <property type="evidence" value="ECO:0007669"/>
    <property type="project" value="UniProtKB-KW"/>
</dbReference>
<keyword evidence="10" id="KW-0156">Chromatin regulator</keyword>
<dbReference type="InterPro" id="IPR001841">
    <property type="entry name" value="Znf_RING"/>
</dbReference>
<keyword evidence="5 16" id="KW-0863">Zinc-finger</keyword>
<dbReference type="InterPro" id="IPR018957">
    <property type="entry name" value="Znf_C3HC4_RING-type"/>
</dbReference>
<keyword evidence="13" id="KW-0943">RNA-mediated gene silencing</keyword>
<dbReference type="SUPFAM" id="SSF57850">
    <property type="entry name" value="RING/U-box"/>
    <property type="match status" value="1"/>
</dbReference>
<evidence type="ECO:0000256" key="11">
    <source>
        <dbReference type="ARBA" id="ARBA00023015"/>
    </source>
</evidence>
<dbReference type="InterPro" id="IPR038718">
    <property type="entry name" value="SNF2-like_sf"/>
</dbReference>
<evidence type="ECO:0000256" key="8">
    <source>
        <dbReference type="ARBA" id="ARBA00022833"/>
    </source>
</evidence>
<dbReference type="Gene3D" id="3.30.40.10">
    <property type="entry name" value="Zinc/RING finger domain, C3HC4 (zinc finger)"/>
    <property type="match status" value="1"/>
</dbReference>
<evidence type="ECO:0000256" key="3">
    <source>
        <dbReference type="ARBA" id="ARBA00022723"/>
    </source>
</evidence>
<dbReference type="CDD" id="cd18793">
    <property type="entry name" value="SF2_C_SNF"/>
    <property type="match status" value="1"/>
</dbReference>
<evidence type="ECO:0000256" key="17">
    <source>
        <dbReference type="SAM" id="MobiDB-lite"/>
    </source>
</evidence>
<dbReference type="GO" id="GO:0005524">
    <property type="term" value="F:ATP binding"/>
    <property type="evidence" value="ECO:0007669"/>
    <property type="project" value="UniProtKB-KW"/>
</dbReference>
<dbReference type="SUPFAM" id="SSF52540">
    <property type="entry name" value="P-loop containing nucleoside triphosphate hydrolases"/>
    <property type="match status" value="2"/>
</dbReference>
<evidence type="ECO:0000259" key="19">
    <source>
        <dbReference type="PROSITE" id="PS51192"/>
    </source>
</evidence>
<dbReference type="InterPro" id="IPR001650">
    <property type="entry name" value="Helicase_C-like"/>
</dbReference>
<keyword evidence="9" id="KW-0067">ATP-binding</keyword>
<dbReference type="GO" id="GO:0003677">
    <property type="term" value="F:DNA binding"/>
    <property type="evidence" value="ECO:0007669"/>
    <property type="project" value="UniProtKB-KW"/>
</dbReference>
<evidence type="ECO:0000313" key="21">
    <source>
        <dbReference type="EMBL" id="KAK2644149.1"/>
    </source>
</evidence>
<proteinExistence type="inferred from homology"/>
<feature type="region of interest" description="Disordered" evidence="17">
    <location>
        <begin position="748"/>
        <end position="768"/>
    </location>
</feature>
<reference evidence="21" key="1">
    <citation type="journal article" date="2023" name="Plant J.">
        <title>Genome sequences and population genomics provide insights into the demographic history, inbreeding, and mutation load of two 'living fossil' tree species of Dipteronia.</title>
        <authorList>
            <person name="Feng Y."/>
            <person name="Comes H.P."/>
            <person name="Chen J."/>
            <person name="Zhu S."/>
            <person name="Lu R."/>
            <person name="Zhang X."/>
            <person name="Li P."/>
            <person name="Qiu J."/>
            <person name="Olsen K.M."/>
            <person name="Qiu Y."/>
        </authorList>
    </citation>
    <scope>NUCLEOTIDE SEQUENCE</scope>
    <source>
        <strain evidence="21">KIB01</strain>
    </source>
</reference>
<keyword evidence="22" id="KW-1185">Reference proteome</keyword>
<dbReference type="Pfam" id="PF00176">
    <property type="entry name" value="SNF2-rel_dom"/>
    <property type="match status" value="1"/>
</dbReference>
<dbReference type="Gene3D" id="3.40.50.10810">
    <property type="entry name" value="Tandem AAA-ATPase domain"/>
    <property type="match status" value="3"/>
</dbReference>
<dbReference type="PANTHER" id="PTHR45626:SF16">
    <property type="entry name" value="ATP-DEPENDENT HELICASE ULS1"/>
    <property type="match status" value="1"/>
</dbReference>
<evidence type="ECO:0008006" key="23">
    <source>
        <dbReference type="Google" id="ProtNLM"/>
    </source>
</evidence>
<dbReference type="FunFam" id="3.40.50.10810:FF:000068">
    <property type="entry name" value="SNF2 domain-containing protein / helicase domain-containing protein / zinc finger protein-like protein"/>
    <property type="match status" value="1"/>
</dbReference>
<keyword evidence="3" id="KW-0479">Metal-binding</keyword>
<keyword evidence="7" id="KW-0347">Helicase</keyword>
<dbReference type="InterPro" id="IPR014001">
    <property type="entry name" value="Helicase_ATP-bd"/>
</dbReference>
<keyword evidence="14" id="KW-0804">Transcription</keyword>
<feature type="region of interest" description="Disordered" evidence="17">
    <location>
        <begin position="1279"/>
        <end position="1312"/>
    </location>
</feature>
<dbReference type="InterPro" id="IPR050628">
    <property type="entry name" value="SNF2_RAD54_helicase_TF"/>
</dbReference>
<dbReference type="InterPro" id="IPR013083">
    <property type="entry name" value="Znf_RING/FYVE/PHD"/>
</dbReference>
<evidence type="ECO:0000256" key="15">
    <source>
        <dbReference type="ARBA" id="ARBA00023242"/>
    </source>
</evidence>
<dbReference type="PROSITE" id="PS51194">
    <property type="entry name" value="HELICASE_CTER"/>
    <property type="match status" value="1"/>
</dbReference>
<keyword evidence="15" id="KW-0539">Nucleus</keyword>
<dbReference type="PROSITE" id="PS51192">
    <property type="entry name" value="HELICASE_ATP_BIND_1"/>
    <property type="match status" value="1"/>
</dbReference>
<dbReference type="GO" id="GO:0004386">
    <property type="term" value="F:helicase activity"/>
    <property type="evidence" value="ECO:0007669"/>
    <property type="project" value="UniProtKB-KW"/>
</dbReference>
<keyword evidence="8" id="KW-0862">Zinc</keyword>
<evidence type="ECO:0000256" key="12">
    <source>
        <dbReference type="ARBA" id="ARBA00023125"/>
    </source>
</evidence>
<evidence type="ECO:0000259" key="18">
    <source>
        <dbReference type="PROSITE" id="PS50089"/>
    </source>
</evidence>
<evidence type="ECO:0000256" key="1">
    <source>
        <dbReference type="ARBA" id="ARBA00004123"/>
    </source>
</evidence>
<evidence type="ECO:0000256" key="4">
    <source>
        <dbReference type="ARBA" id="ARBA00022741"/>
    </source>
</evidence>
<dbReference type="Gene3D" id="3.40.50.300">
    <property type="entry name" value="P-loop containing nucleotide triphosphate hydrolases"/>
    <property type="match status" value="1"/>
</dbReference>
<dbReference type="PANTHER" id="PTHR45626">
    <property type="entry name" value="TRANSCRIPTION TERMINATION FACTOR 2-RELATED"/>
    <property type="match status" value="1"/>
</dbReference>
<dbReference type="PROSITE" id="PS00518">
    <property type="entry name" value="ZF_RING_1"/>
    <property type="match status" value="1"/>
</dbReference>
<dbReference type="InterPro" id="IPR049730">
    <property type="entry name" value="SNF2/RAD54-like_C"/>
</dbReference>
<dbReference type="InterPro" id="IPR017907">
    <property type="entry name" value="Znf_RING_CS"/>
</dbReference>
<evidence type="ECO:0000313" key="22">
    <source>
        <dbReference type="Proteomes" id="UP001280121"/>
    </source>
</evidence>
<name>A0AAD9TYQ8_9ROSI</name>
<evidence type="ECO:0000256" key="13">
    <source>
        <dbReference type="ARBA" id="ARBA00023158"/>
    </source>
</evidence>
<dbReference type="InterPro" id="IPR000330">
    <property type="entry name" value="SNF2_N"/>
</dbReference>
<evidence type="ECO:0000256" key="10">
    <source>
        <dbReference type="ARBA" id="ARBA00022853"/>
    </source>
</evidence>
<evidence type="ECO:0000256" key="16">
    <source>
        <dbReference type="PROSITE-ProRule" id="PRU00175"/>
    </source>
</evidence>
<evidence type="ECO:0000256" key="9">
    <source>
        <dbReference type="ARBA" id="ARBA00022840"/>
    </source>
</evidence>
<keyword evidence="12" id="KW-0238">DNA-binding</keyword>
<dbReference type="Proteomes" id="UP001280121">
    <property type="component" value="Unassembled WGS sequence"/>
</dbReference>
<feature type="region of interest" description="Disordered" evidence="17">
    <location>
        <begin position="84"/>
        <end position="107"/>
    </location>
</feature>
<dbReference type="SMART" id="SM00184">
    <property type="entry name" value="RING"/>
    <property type="match status" value="1"/>
</dbReference>
<dbReference type="GO" id="GO:0005634">
    <property type="term" value="C:nucleus"/>
    <property type="evidence" value="ECO:0007669"/>
    <property type="project" value="UniProtKB-SubCell"/>
</dbReference>
<protein>
    <recommendedName>
        <fullName evidence="23">Helicase-like transcription factor CHR28</fullName>
    </recommendedName>
</protein>
<sequence>MLMAENSWGREDFSSVNEFVAGDEGVEGGDDLSIDMETLFHILDEKKEEHNDLQQSSPTDDPSLIDLTQDKSSLDVRDHNNLQLQSGSQVDLMDPGTSHPSYSLEASDAGRGVSGDYNINLEPTELLCFPAQACSASLKDWFPTPSVTYCSEGVGVNPFETPGCSTASSFSEGDGNQVLDNSKNMNFDLMEGKTGIHFGNLGSQIDSEYASHGLGMENLDVKRGHYGPSNENRLGSLGALEPNSYTFIDRSFMDADVSSHNVTSTDSTICQSSEVVSDLDDHYPAMLFMNRGDSLFDVHSPFDFPSSFDFQYVPSNEEITTNKRDEEGEFLTESACSNSRMVLNSQGENLSISERSLIDYFDVKGQNFKCEDSKKDSAICRNSQSDIGTGIFDDKMSIRPVHHSHSYLSSTKHSFCIKDEGNDKLAFSRSMVGSSVELIDESAGRQSSNGYGGNVFPDEDAKKLFTDISPSLSNQKHVLLAKEEKEDMIIEYKRARHCQDNMDRISSGSHMDGRHLNLNLNVSGRYLPCAQPASSKKQLGCIKDEMEVELIKPRSWGSHILNRGPESIQSNSSNCRSYVDDDPDICILEDISQPARPNQSLEHGNTFYMSQSALSNQSLVSGNTVFTPQSSSCSNSLAYSGVSHSAVGGTRHKAHDEQLIYRVAMQDLSQPRSEASPPDGLLAVPLLRHQRIALSWMVQKETSSLHCSGGILADDQGLGKTVSTIALILKERPPSFRMENVSKCELETLNLDDDDDDDDDDSDGVDDLDRVKRESGFCQVKSAKSLNSVAQAKGRPAAGTLVVCPTSVLRQWAEELRTKVTSKGSLSVLVYHGSNRTKDHLQLAKYDVVITTYSIVSMEVPKQPLVDKEEDDQIVKTEGDDTPPRYCSSGLKRKYPLGSKQKKGADGKLLEIVSGPLAKVGWFRVVLDEAQSIKNHRTQVARACWGLRAKRRWCLSGTPIQNAIDDLYSYFRFLRYDPYAVYKSFCSKIKVPITKSPSKGYKKLQAVLKTIMLRRTKGTLLDGQPIINLPPKVIELKKVEFSDEERKFYSQLEIDSRDQFQVWFYCEYFFRYWYSRFSFYSLGIEFLHAVSMFSCLWKLFESVNQEYAAAGTVEQNYVNILLMLLRLRQACDHPLLVNGFDSNSLWKSSVQMAKKLPLERKMCLLNLLEASLAICSICNDPPEDAVVSICGHVFCDQCISEHLTGDDHQCPATNCKIRLNVSSVFSKATLNESLSEQPGQDSSSKSCDSEIVEAEEPSSCLGYDSSKIKAALEVLQSLAKPKENPSKNNSLQNFDGRMSCPNDSKDLQSEDSLNTEKNSVAETCLNDSVKVVGEKAIVFSQWTKMLDLLEACLKDSSIQYRRLDGTMSVVARDKAVKDFNTLPEVSVMIMSLKAASLGLNMVAASRVLLLDLWWNPTTEDQAIDRAHRIGQTRPVSVLRLTVKDTVEDRILALQQKKREMVASAFGEDENGGRQTRLTMDDLKYLFMA</sequence>